<keyword evidence="10" id="KW-0645">Protease</keyword>
<proteinExistence type="inferred from homology"/>
<evidence type="ECO:0000256" key="2">
    <source>
        <dbReference type="ARBA" id="ARBA00009045"/>
    </source>
</evidence>
<evidence type="ECO:0000256" key="3">
    <source>
        <dbReference type="ARBA" id="ARBA00022692"/>
    </source>
</evidence>
<feature type="repeat" description="TPR" evidence="7">
    <location>
        <begin position="430"/>
        <end position="463"/>
    </location>
</feature>
<dbReference type="SUPFAM" id="SSF144091">
    <property type="entry name" value="Rhomboid-like"/>
    <property type="match status" value="1"/>
</dbReference>
<dbReference type="InterPro" id="IPR050925">
    <property type="entry name" value="Rhomboid_protease_S54"/>
</dbReference>
<organism evidence="10 11">
    <name type="scientific">Alkalicoccobacillus murimartini</name>
    <dbReference type="NCBI Taxonomy" id="171685"/>
    <lineage>
        <taxon>Bacteria</taxon>
        <taxon>Bacillati</taxon>
        <taxon>Bacillota</taxon>
        <taxon>Bacilli</taxon>
        <taxon>Bacillales</taxon>
        <taxon>Bacillaceae</taxon>
        <taxon>Alkalicoccobacillus</taxon>
    </lineage>
</organism>
<feature type="transmembrane region" description="Helical" evidence="8">
    <location>
        <begin position="321"/>
        <end position="337"/>
    </location>
</feature>
<comment type="similarity">
    <text evidence="2">Belongs to the peptidase S54 family.</text>
</comment>
<feature type="transmembrane region" description="Helical" evidence="8">
    <location>
        <begin position="235"/>
        <end position="255"/>
    </location>
</feature>
<keyword evidence="7" id="KW-0802">TPR repeat</keyword>
<dbReference type="SMART" id="SM00028">
    <property type="entry name" value="TPR"/>
    <property type="match status" value="3"/>
</dbReference>
<accession>A0ABT9YCL4</accession>
<dbReference type="PANTHER" id="PTHR43731:SF14">
    <property type="entry name" value="PRESENILIN-ASSOCIATED RHOMBOID-LIKE PROTEIN, MITOCHONDRIAL"/>
    <property type="match status" value="1"/>
</dbReference>
<dbReference type="InterPro" id="IPR011990">
    <property type="entry name" value="TPR-like_helical_dom_sf"/>
</dbReference>
<protein>
    <submittedName>
        <fullName evidence="10">Rhomboid protease GluP</fullName>
        <ecNumber evidence="10">3.4.21.105</ecNumber>
    </submittedName>
</protein>
<dbReference type="Pfam" id="PF13181">
    <property type="entry name" value="TPR_8"/>
    <property type="match status" value="1"/>
</dbReference>
<evidence type="ECO:0000256" key="6">
    <source>
        <dbReference type="ARBA" id="ARBA00023136"/>
    </source>
</evidence>
<name>A0ABT9YCL4_9BACI</name>
<feature type="transmembrane region" description="Helical" evidence="8">
    <location>
        <begin position="343"/>
        <end position="361"/>
    </location>
</feature>
<evidence type="ECO:0000256" key="8">
    <source>
        <dbReference type="SAM" id="Phobius"/>
    </source>
</evidence>
<dbReference type="GO" id="GO:0008233">
    <property type="term" value="F:peptidase activity"/>
    <property type="evidence" value="ECO:0007669"/>
    <property type="project" value="UniProtKB-KW"/>
</dbReference>
<dbReference type="InterPro" id="IPR035952">
    <property type="entry name" value="Rhomboid-like_sf"/>
</dbReference>
<evidence type="ECO:0000259" key="9">
    <source>
        <dbReference type="Pfam" id="PF01694"/>
    </source>
</evidence>
<comment type="subcellular location">
    <subcellularLocation>
        <location evidence="1">Membrane</location>
        <topology evidence="1">Multi-pass membrane protein</topology>
    </subcellularLocation>
</comment>
<sequence length="509" mass="58494">MNVKKYDAYYWKLVYTLVVKQQYRIVSLQNHEVWLINEKSKSKKMIRLVRTDLDWANRLKQEMDLTFRKLDPLRRQLKRQNLHVDNIYVAVLPPVDDWEYIINERMKHPNGKTSMHTFLLDSDYQRQLNLLQGELAEYKLPEIQNDGSEDAYEQEVAAYQHAVKQFVKAKHDEEQKTFSRGKPVVTFTMLTAIFLMFIWLEYVGGSTSTLTLIDWGAKYNPAIVDGEWWRLISSMFLHIGFLHLFMNSLALYFLGTLVERIYGSIRFFVVYMIAGLTGSLASFAYMDAVSAGASGAIFGCFGALLYFGIIHRELFFRTMGTNVMVILAINLALGFMVQGIDMGAHLGGLAGGFLAAAVVQLPKQKSHWLRYIAMLAILAGSIFLWSTGERNLAYQPETDLQIAAERIENDQLQEAIPYLERALDNEITQPEAHFYLAYIYLNEDRAEEAIPLLEEAIDIRPDFHEAIYNLALAYAIEGEDEKARSLLEDALELQPEEQLYLDLQEELEG</sequence>
<keyword evidence="11" id="KW-1185">Reference proteome</keyword>
<feature type="transmembrane region" description="Helical" evidence="8">
    <location>
        <begin position="291"/>
        <end position="309"/>
    </location>
</feature>
<evidence type="ECO:0000256" key="1">
    <source>
        <dbReference type="ARBA" id="ARBA00004141"/>
    </source>
</evidence>
<keyword evidence="3 8" id="KW-0812">Transmembrane</keyword>
<evidence type="ECO:0000256" key="7">
    <source>
        <dbReference type="PROSITE-ProRule" id="PRU00339"/>
    </source>
</evidence>
<dbReference type="Pfam" id="PF01694">
    <property type="entry name" value="Rhomboid"/>
    <property type="match status" value="1"/>
</dbReference>
<dbReference type="Pfam" id="PF13432">
    <property type="entry name" value="TPR_16"/>
    <property type="match status" value="1"/>
</dbReference>
<feature type="domain" description="Peptidase S54 rhomboid" evidence="9">
    <location>
        <begin position="226"/>
        <end position="359"/>
    </location>
</feature>
<keyword evidence="4 10" id="KW-0378">Hydrolase</keyword>
<evidence type="ECO:0000313" key="11">
    <source>
        <dbReference type="Proteomes" id="UP001225034"/>
    </source>
</evidence>
<feature type="transmembrane region" description="Helical" evidence="8">
    <location>
        <begin position="267"/>
        <end position="285"/>
    </location>
</feature>
<evidence type="ECO:0000313" key="10">
    <source>
        <dbReference type="EMBL" id="MDQ0205596.1"/>
    </source>
</evidence>
<evidence type="ECO:0000256" key="4">
    <source>
        <dbReference type="ARBA" id="ARBA00022801"/>
    </source>
</evidence>
<feature type="transmembrane region" description="Helical" evidence="8">
    <location>
        <begin position="368"/>
        <end position="386"/>
    </location>
</feature>
<dbReference type="RefSeq" id="WP_306979375.1">
    <property type="nucleotide sequence ID" value="NZ_JAUSUA010000001.1"/>
</dbReference>
<gene>
    <name evidence="10" type="ORF">J2S05_000370</name>
</gene>
<comment type="caution">
    <text evidence="10">The sequence shown here is derived from an EMBL/GenBank/DDBJ whole genome shotgun (WGS) entry which is preliminary data.</text>
</comment>
<reference evidence="10 11" key="1">
    <citation type="submission" date="2023-07" db="EMBL/GenBank/DDBJ databases">
        <title>Genomic Encyclopedia of Type Strains, Phase IV (KMG-IV): sequencing the most valuable type-strain genomes for metagenomic binning, comparative biology and taxonomic classification.</title>
        <authorList>
            <person name="Goeker M."/>
        </authorList>
    </citation>
    <scope>NUCLEOTIDE SEQUENCE [LARGE SCALE GENOMIC DNA]</scope>
    <source>
        <strain evidence="10 11">DSM 19154</strain>
    </source>
</reference>
<dbReference type="EMBL" id="JAUSUA010000001">
    <property type="protein sequence ID" value="MDQ0205596.1"/>
    <property type="molecule type" value="Genomic_DNA"/>
</dbReference>
<dbReference type="Gene3D" id="1.25.40.10">
    <property type="entry name" value="Tetratricopeptide repeat domain"/>
    <property type="match status" value="1"/>
</dbReference>
<dbReference type="PROSITE" id="PS50005">
    <property type="entry name" value="TPR"/>
    <property type="match status" value="2"/>
</dbReference>
<evidence type="ECO:0000256" key="5">
    <source>
        <dbReference type="ARBA" id="ARBA00022989"/>
    </source>
</evidence>
<dbReference type="PANTHER" id="PTHR43731">
    <property type="entry name" value="RHOMBOID PROTEASE"/>
    <property type="match status" value="1"/>
</dbReference>
<feature type="repeat" description="TPR" evidence="7">
    <location>
        <begin position="464"/>
        <end position="497"/>
    </location>
</feature>
<keyword evidence="6 8" id="KW-0472">Membrane</keyword>
<dbReference type="InterPro" id="IPR022764">
    <property type="entry name" value="Peptidase_S54_rhomboid_dom"/>
</dbReference>
<keyword evidence="5 8" id="KW-1133">Transmembrane helix</keyword>
<dbReference type="InterPro" id="IPR019734">
    <property type="entry name" value="TPR_rpt"/>
</dbReference>
<dbReference type="Proteomes" id="UP001225034">
    <property type="component" value="Unassembled WGS sequence"/>
</dbReference>
<feature type="transmembrane region" description="Helical" evidence="8">
    <location>
        <begin position="184"/>
        <end position="202"/>
    </location>
</feature>
<dbReference type="EC" id="3.4.21.105" evidence="10"/>
<dbReference type="SUPFAM" id="SSF48452">
    <property type="entry name" value="TPR-like"/>
    <property type="match status" value="1"/>
</dbReference>
<dbReference type="GO" id="GO:0006508">
    <property type="term" value="P:proteolysis"/>
    <property type="evidence" value="ECO:0007669"/>
    <property type="project" value="UniProtKB-KW"/>
</dbReference>
<dbReference type="Gene3D" id="1.20.1540.10">
    <property type="entry name" value="Rhomboid-like"/>
    <property type="match status" value="1"/>
</dbReference>